<evidence type="ECO:0000259" key="2">
    <source>
        <dbReference type="Pfam" id="PF16849"/>
    </source>
</evidence>
<protein>
    <submittedName>
        <fullName evidence="3">Glycosyltransferase domain protein</fullName>
    </submittedName>
</protein>
<dbReference type="PROSITE" id="PS50096">
    <property type="entry name" value="IQ"/>
    <property type="match status" value="1"/>
</dbReference>
<reference evidence="3 4" key="1">
    <citation type="submission" date="2023-02" db="EMBL/GenBank/DDBJ databases">
        <title>Host association and intracellularity evolved multiple times independently in the Rickettsiales.</title>
        <authorList>
            <person name="Castelli M."/>
            <person name="Nardi T."/>
            <person name="Gammuto L."/>
            <person name="Bellinzona G."/>
            <person name="Sabaneyeva E."/>
            <person name="Potekhin A."/>
            <person name="Serra V."/>
            <person name="Petroni G."/>
            <person name="Sassera D."/>
        </authorList>
    </citation>
    <scope>NUCLEOTIDE SEQUENCE [LARGE SCALE GENOMIC DNA]</scope>
    <source>
        <strain evidence="3 4">BOD18</strain>
    </source>
</reference>
<dbReference type="InterPro" id="IPR031757">
    <property type="entry name" value="Lgt1_Glycosyltransf"/>
</dbReference>
<keyword evidence="4" id="KW-1185">Reference proteome</keyword>
<feature type="domain" description="Lgt1 glycosyltransferase" evidence="2">
    <location>
        <begin position="4"/>
        <end position="349"/>
    </location>
</feature>
<organism evidence="3 4">
    <name type="scientific">Candidatus Cyrtobacter comes</name>
    <dbReference type="NCBI Taxonomy" id="675776"/>
    <lineage>
        <taxon>Bacteria</taxon>
        <taxon>Pseudomonadati</taxon>
        <taxon>Pseudomonadota</taxon>
        <taxon>Alphaproteobacteria</taxon>
        <taxon>Rickettsiales</taxon>
        <taxon>Candidatus Midichloriaceae</taxon>
        <taxon>Candidatus Cyrtobacter</taxon>
    </lineage>
</organism>
<accession>A0ABU5L8A4</accession>
<dbReference type="RefSeq" id="WP_322497813.1">
    <property type="nucleotide sequence ID" value="NZ_JARGYT010000039.1"/>
</dbReference>
<feature type="region of interest" description="Disordered" evidence="1">
    <location>
        <begin position="443"/>
        <end position="462"/>
    </location>
</feature>
<dbReference type="Gene3D" id="3.90.550.20">
    <property type="match status" value="1"/>
</dbReference>
<evidence type="ECO:0000313" key="3">
    <source>
        <dbReference type="EMBL" id="MDZ5762343.1"/>
    </source>
</evidence>
<name>A0ABU5L8A4_9RICK</name>
<dbReference type="CDD" id="cd23767">
    <property type="entry name" value="IQCD"/>
    <property type="match status" value="1"/>
</dbReference>
<sequence length="462" mass="52064">MYQVPINKLYKIWFNSNPEKCLDEENKLRFIKMVNDNPKATVSFLYSEALLSENAVNELNSFCAKHKIQPVSLESFKDQLRHKTEKELFDLINTELECWKKGIGGNPAAASDIARVLVPIIDKLGVYSDFDTPLNFSKLDGVAVDSKHCVILNVCSDIFGSTSVYSDFLAFARDESGNLHPKALDFIDSCQNKMLEAYKKGASNLLDDIIPGVCSVGSNPNNQLLIAFIQEFINSNPNTNGIIEFRRFLQENFNAKFLMEKCLRKSFENTKSIYKFEPGMEKAIEEICDSINGADFRKVSEEWAYEIWKVALKIVDYNSSPKELCETLRKDLFTGSVMCYSGPCTLVKALYSQFVNELQNSNPQVDYSNASKTYTSLLYKFLIEHDTENNGLPSCEPNMHAVNMNAKTSTNPGSTDISWDKVGIQAKEEREKMMHGAAAKIQKNWRGHTAAKKAAQKEKGGI</sequence>
<evidence type="ECO:0000313" key="4">
    <source>
        <dbReference type="Proteomes" id="UP001293791"/>
    </source>
</evidence>
<dbReference type="EMBL" id="JARGYT010000039">
    <property type="protein sequence ID" value="MDZ5762343.1"/>
    <property type="molecule type" value="Genomic_DNA"/>
</dbReference>
<gene>
    <name evidence="3" type="ORF">Cyrtocomes_00722</name>
</gene>
<dbReference type="Proteomes" id="UP001293791">
    <property type="component" value="Unassembled WGS sequence"/>
</dbReference>
<proteinExistence type="predicted"/>
<dbReference type="Pfam" id="PF16849">
    <property type="entry name" value="Glyco_transf_88"/>
    <property type="match status" value="1"/>
</dbReference>
<evidence type="ECO:0000256" key="1">
    <source>
        <dbReference type="SAM" id="MobiDB-lite"/>
    </source>
</evidence>
<comment type="caution">
    <text evidence="3">The sequence shown here is derived from an EMBL/GenBank/DDBJ whole genome shotgun (WGS) entry which is preliminary data.</text>
</comment>